<evidence type="ECO:0000313" key="3">
    <source>
        <dbReference type="Proteomes" id="UP000037688"/>
    </source>
</evidence>
<organism evidence="2 3">
    <name type="scientific">Paenibacillus xylanivorans</name>
    <dbReference type="NCBI Taxonomy" id="1705561"/>
    <lineage>
        <taxon>Bacteria</taxon>
        <taxon>Bacillati</taxon>
        <taxon>Bacillota</taxon>
        <taxon>Bacilli</taxon>
        <taxon>Bacillales</taxon>
        <taxon>Paenibacillaceae</taxon>
        <taxon>Paenibacillus</taxon>
    </lineage>
</organism>
<protein>
    <submittedName>
        <fullName evidence="2">LacI family transcriptional regulator</fullName>
    </submittedName>
</protein>
<keyword evidence="3" id="KW-1185">Reference proteome</keyword>
<feature type="non-terminal residue" evidence="2">
    <location>
        <position position="20"/>
    </location>
</feature>
<comment type="caution">
    <text evidence="2">The sequence shown here is derived from an EMBL/GenBank/DDBJ whole genome shotgun (WGS) entry which is preliminary data.</text>
</comment>
<name>A0A0M9BRA2_9BACL</name>
<proteinExistence type="predicted"/>
<dbReference type="Proteomes" id="UP000037688">
    <property type="component" value="Unassembled WGS sequence"/>
</dbReference>
<sequence>MRSMASRKEVADLAGVSEAT</sequence>
<gene>
    <name evidence="2" type="ORF">AMS66_09530</name>
</gene>
<evidence type="ECO:0000256" key="1">
    <source>
        <dbReference type="SAM" id="MobiDB-lite"/>
    </source>
</evidence>
<dbReference type="EMBL" id="LITU01000051">
    <property type="protein sequence ID" value="KOY16736.1"/>
    <property type="molecule type" value="Genomic_DNA"/>
</dbReference>
<accession>A0A0M9BRA2</accession>
<feature type="compositionally biased region" description="Basic and acidic residues" evidence="1">
    <location>
        <begin position="1"/>
        <end position="11"/>
    </location>
</feature>
<feature type="region of interest" description="Disordered" evidence="1">
    <location>
        <begin position="1"/>
        <end position="20"/>
    </location>
</feature>
<evidence type="ECO:0000313" key="2">
    <source>
        <dbReference type="EMBL" id="KOY16736.1"/>
    </source>
</evidence>
<dbReference type="AlphaFoldDB" id="A0A0M9BRA2"/>
<reference evidence="2 3" key="1">
    <citation type="submission" date="2015-08" db="EMBL/GenBank/DDBJ databases">
        <title>Draft genome sequence of cellulolytic and xylanolytic Paenibacillus sp. A59, isolated from a decaying forest soil from Patagonia, Argentina.</title>
        <authorList>
            <person name="Ghio S."/>
            <person name="Caceres A.M."/>
            <person name="Talia P."/>
            <person name="Grasso D."/>
            <person name="Campos E."/>
        </authorList>
    </citation>
    <scope>NUCLEOTIDE SEQUENCE [LARGE SCALE GENOMIC DNA]</scope>
    <source>
        <strain evidence="2 3">A59</strain>
    </source>
</reference>